<dbReference type="AlphaFoldDB" id="A0A2X0KFT3"/>
<accession>A0A2X0KFT3</accession>
<dbReference type="EMBL" id="QKYN01000038">
    <property type="protein sequence ID" value="RAG85700.1"/>
    <property type="molecule type" value="Genomic_DNA"/>
</dbReference>
<dbReference type="InterPro" id="IPR013324">
    <property type="entry name" value="RNA_pol_sigma_r3/r4-like"/>
</dbReference>
<name>A0A2X0KFT3_9ACTN</name>
<dbReference type="Proteomes" id="UP000248889">
    <property type="component" value="Unassembled WGS sequence"/>
</dbReference>
<reference evidence="1 2" key="1">
    <citation type="submission" date="2018-06" db="EMBL/GenBank/DDBJ databases">
        <title>Streptacidiphilus pinicola sp. nov., isolated from pine grove soil.</title>
        <authorList>
            <person name="Roh S.G."/>
            <person name="Park S."/>
            <person name="Kim M.-K."/>
            <person name="Yun B.-R."/>
            <person name="Park J."/>
            <person name="Kim M.J."/>
            <person name="Kim Y.S."/>
            <person name="Kim S.B."/>
        </authorList>
    </citation>
    <scope>NUCLEOTIDE SEQUENCE [LARGE SCALE GENOMIC DNA]</scope>
    <source>
        <strain evidence="1 2">MMS16-CNU450</strain>
    </source>
</reference>
<sequence length="91" mass="9868">MANLEIPAGLRLPRTGVCPETRALARERTARLRAAVARLPARCAPLMDALLDDPTADYRTLAARLGVPRGSIGPTRAHCLDCLRRRLGPDV</sequence>
<dbReference type="OrthoDB" id="265863at2"/>
<evidence type="ECO:0000313" key="2">
    <source>
        <dbReference type="Proteomes" id="UP000248889"/>
    </source>
</evidence>
<gene>
    <name evidence="1" type="ORF">DN069_10670</name>
</gene>
<evidence type="ECO:0000313" key="1">
    <source>
        <dbReference type="EMBL" id="RAG85700.1"/>
    </source>
</evidence>
<comment type="caution">
    <text evidence="1">The sequence shown here is derived from an EMBL/GenBank/DDBJ whole genome shotgun (WGS) entry which is preliminary data.</text>
</comment>
<dbReference type="InterPro" id="IPR036388">
    <property type="entry name" value="WH-like_DNA-bd_sf"/>
</dbReference>
<dbReference type="RefSeq" id="WP_111500659.1">
    <property type="nucleotide sequence ID" value="NZ_QKYN01000038.1"/>
</dbReference>
<dbReference type="Gene3D" id="1.10.10.10">
    <property type="entry name" value="Winged helix-like DNA-binding domain superfamily/Winged helix DNA-binding domain"/>
    <property type="match status" value="1"/>
</dbReference>
<dbReference type="SUPFAM" id="SSF88659">
    <property type="entry name" value="Sigma3 and sigma4 domains of RNA polymerase sigma factors"/>
    <property type="match status" value="1"/>
</dbReference>
<proteinExistence type="predicted"/>
<protein>
    <recommendedName>
        <fullName evidence="3">Sigma-70 family RNA polymerase sigma factor</fullName>
    </recommendedName>
</protein>
<keyword evidence="2" id="KW-1185">Reference proteome</keyword>
<evidence type="ECO:0008006" key="3">
    <source>
        <dbReference type="Google" id="ProtNLM"/>
    </source>
</evidence>
<organism evidence="1 2">
    <name type="scientific">Streptacidiphilus pinicola</name>
    <dbReference type="NCBI Taxonomy" id="2219663"/>
    <lineage>
        <taxon>Bacteria</taxon>
        <taxon>Bacillati</taxon>
        <taxon>Actinomycetota</taxon>
        <taxon>Actinomycetes</taxon>
        <taxon>Kitasatosporales</taxon>
        <taxon>Streptomycetaceae</taxon>
        <taxon>Streptacidiphilus</taxon>
    </lineage>
</organism>